<sequence>MVVSVGYLMTDDRVQRIREEPERVAYDGHVLIVQASERLSRLELFERRAELEVVLGDEVVAYIARDSVEQRLFWSARMFDVGILGFGSNTLIAGLRAALGTR</sequence>
<keyword evidence="2" id="KW-1185">Reference proteome</keyword>
<evidence type="ECO:0000313" key="2">
    <source>
        <dbReference type="Proteomes" id="UP000265355"/>
    </source>
</evidence>
<protein>
    <submittedName>
        <fullName evidence="1">Uncharacterized protein</fullName>
    </submittedName>
</protein>
<organism evidence="1 2">
    <name type="scientific">Clavibacter californiensis</name>
    <dbReference type="NCBI Taxonomy" id="1401995"/>
    <lineage>
        <taxon>Bacteria</taxon>
        <taxon>Bacillati</taxon>
        <taxon>Actinomycetota</taxon>
        <taxon>Actinomycetes</taxon>
        <taxon>Micrococcales</taxon>
        <taxon>Microbacteriaceae</taxon>
        <taxon>Clavibacter</taxon>
    </lineage>
</organism>
<name>A0ABX9NCR0_9MICO</name>
<proteinExistence type="predicted"/>
<gene>
    <name evidence="1" type="ORF">DZF98_00020</name>
</gene>
<dbReference type="EMBL" id="QWEE01000001">
    <property type="protein sequence ID" value="RII94907.1"/>
    <property type="molecule type" value="Genomic_DNA"/>
</dbReference>
<accession>A0ABX9NCR0</accession>
<evidence type="ECO:0000313" key="1">
    <source>
        <dbReference type="EMBL" id="RII94907.1"/>
    </source>
</evidence>
<reference evidence="1 2" key="1">
    <citation type="submission" date="2018-08" db="EMBL/GenBank/DDBJ databases">
        <title>Genome Sequence of Clavibacter michiganensis Subspecies type strains, and the Atypical Peach-Colored Strains Isolated from Tomato.</title>
        <authorList>
            <person name="Osdaghi E."/>
            <person name="Portier P."/>
            <person name="Briand M."/>
            <person name="Jacques M.-A."/>
        </authorList>
    </citation>
    <scope>NUCLEOTIDE SEQUENCE [LARGE SCALE GENOMIC DNA]</scope>
    <source>
        <strain evidence="1 2">CFBP 8216</strain>
    </source>
</reference>
<dbReference type="Proteomes" id="UP000265355">
    <property type="component" value="Unassembled WGS sequence"/>
</dbReference>
<comment type="caution">
    <text evidence="1">The sequence shown here is derived from an EMBL/GenBank/DDBJ whole genome shotgun (WGS) entry which is preliminary data.</text>
</comment>